<evidence type="ECO:0000313" key="2">
    <source>
        <dbReference type="EMBL" id="KAJ7217733.1"/>
    </source>
</evidence>
<organism evidence="2 3">
    <name type="scientific">Mycena pura</name>
    <dbReference type="NCBI Taxonomy" id="153505"/>
    <lineage>
        <taxon>Eukaryota</taxon>
        <taxon>Fungi</taxon>
        <taxon>Dikarya</taxon>
        <taxon>Basidiomycota</taxon>
        <taxon>Agaricomycotina</taxon>
        <taxon>Agaricomycetes</taxon>
        <taxon>Agaricomycetidae</taxon>
        <taxon>Agaricales</taxon>
        <taxon>Marasmiineae</taxon>
        <taxon>Mycenaceae</taxon>
        <taxon>Mycena</taxon>
    </lineage>
</organism>
<feature type="region of interest" description="Disordered" evidence="1">
    <location>
        <begin position="276"/>
        <end position="317"/>
    </location>
</feature>
<accession>A0AAD6VP21</accession>
<reference evidence="2" key="1">
    <citation type="submission" date="2023-03" db="EMBL/GenBank/DDBJ databases">
        <title>Massive genome expansion in bonnet fungi (Mycena s.s.) driven by repeated elements and novel gene families across ecological guilds.</title>
        <authorList>
            <consortium name="Lawrence Berkeley National Laboratory"/>
            <person name="Harder C.B."/>
            <person name="Miyauchi S."/>
            <person name="Viragh M."/>
            <person name="Kuo A."/>
            <person name="Thoen E."/>
            <person name="Andreopoulos B."/>
            <person name="Lu D."/>
            <person name="Skrede I."/>
            <person name="Drula E."/>
            <person name="Henrissat B."/>
            <person name="Morin E."/>
            <person name="Kohler A."/>
            <person name="Barry K."/>
            <person name="LaButti K."/>
            <person name="Morin E."/>
            <person name="Salamov A."/>
            <person name="Lipzen A."/>
            <person name="Mereny Z."/>
            <person name="Hegedus B."/>
            <person name="Baldrian P."/>
            <person name="Stursova M."/>
            <person name="Weitz H."/>
            <person name="Taylor A."/>
            <person name="Grigoriev I.V."/>
            <person name="Nagy L.G."/>
            <person name="Martin F."/>
            <person name="Kauserud H."/>
        </authorList>
    </citation>
    <scope>NUCLEOTIDE SEQUENCE</scope>
    <source>
        <strain evidence="2">9144</strain>
    </source>
</reference>
<dbReference type="EMBL" id="JARJCW010000013">
    <property type="protein sequence ID" value="KAJ7217733.1"/>
    <property type="molecule type" value="Genomic_DNA"/>
</dbReference>
<sequence length="367" mass="41295">METLRRETMFCGIEEDDWISLTEKVRKNPTPSRVSRPFTEAMPFYSFLFAKTVDRINLLEDRLPGASDEDEALAIPDIYQEAADALRKNELWENVREHVVMDNETSCRTAIDLILLTAIKLAQQQIQQNKVIEDTIRARHSIPSDDDDSGWVVLHQEVIIPDQALSGNVYFHGILDYLIGIVSAKRARAVLQRGKFLVRDDVHPYQSLTRDIETILATLTESKAKLFENHLKAWAQLTSQGAAMTVLTGRPEVMATLTDGVVWEFARISKIPDNERSIQTVSQESSKSRPTARPQTDRRKSQRLASGSEKRSSLAAVPEKRAPFKAACTRTLDIFHGQDLAIVLRLLTLTIIATPEQFVEQALTGSA</sequence>
<protein>
    <submittedName>
        <fullName evidence="2">Uncharacterized protein</fullName>
    </submittedName>
</protein>
<gene>
    <name evidence="2" type="ORF">GGX14DRAFT_597667</name>
</gene>
<evidence type="ECO:0000256" key="1">
    <source>
        <dbReference type="SAM" id="MobiDB-lite"/>
    </source>
</evidence>
<proteinExistence type="predicted"/>
<keyword evidence="3" id="KW-1185">Reference proteome</keyword>
<feature type="compositionally biased region" description="Basic and acidic residues" evidence="1">
    <location>
        <begin position="308"/>
        <end position="317"/>
    </location>
</feature>
<dbReference type="Proteomes" id="UP001219525">
    <property type="component" value="Unassembled WGS sequence"/>
</dbReference>
<dbReference type="AlphaFoldDB" id="A0AAD6VP21"/>
<name>A0AAD6VP21_9AGAR</name>
<evidence type="ECO:0000313" key="3">
    <source>
        <dbReference type="Proteomes" id="UP001219525"/>
    </source>
</evidence>
<feature type="compositionally biased region" description="Polar residues" evidence="1">
    <location>
        <begin position="277"/>
        <end position="289"/>
    </location>
</feature>
<comment type="caution">
    <text evidence="2">The sequence shown here is derived from an EMBL/GenBank/DDBJ whole genome shotgun (WGS) entry which is preliminary data.</text>
</comment>